<dbReference type="CDD" id="cd20495">
    <property type="entry name" value="C58_PaToxP-like"/>
    <property type="match status" value="1"/>
</dbReference>
<gene>
    <name evidence="6" type="ORF">NCTC10392_02841</name>
</gene>
<accession>A0A379IDK0</accession>
<evidence type="ECO:0000256" key="4">
    <source>
        <dbReference type="SAM" id="MobiDB-lite"/>
    </source>
</evidence>
<dbReference type="OrthoDB" id="6637778at2"/>
<dbReference type="Pfam" id="PF03543">
    <property type="entry name" value="Peptidase_C58"/>
    <property type="match status" value="1"/>
</dbReference>
<feature type="domain" description="Peptidase C58 YopT-type" evidence="5">
    <location>
        <begin position="1219"/>
        <end position="1306"/>
    </location>
</feature>
<keyword evidence="3" id="KW-0788">Thiol protease</keyword>
<keyword evidence="2" id="KW-0378">Hydrolase</keyword>
<sequence length="1351" mass="147664">MSLSGISTQHYFPHHLNNPMTVESTEAVPQSLRNMEGTGDRQLLALYANAIRQATQTNTGEEILGGIPGDSKFGEWWQQLFSAAHSPMFLAWAKSKNIDTSQPMTFDPYRSTLTVTINGKRTVLKGEEQGQDWEGVMAPIKAAAKAFTHSTLDLPTDPGQAPLILVARFHGEFLLPYRKEETLARATQLEHNQAFDVLGADTYVEVEAQSPDALAQQKGALGDSIDKFTVLQALQKYDRSWSPTLSRWLATTQIPLHPGSSYGQDTQRAKASLEDLLNAGGWHMPKDLDELDNLIRALAAPALPVPVYGDFGGALAWPEPMSQEDQGRLFGIVADNQPPLPGLDSDAVLGSTDVLGALMKRIPESTKRDPVATLQAIFYSNGAENLGQELKKRMGDVAEQSSPLEMLMTALWATLDAKGLDDPKAGYVAGFDLAAQEHNRQPLSVIKQRLIEHLKKFHITTAEAAPVAAVFLLRRAAPELLVSGVPPSITYGTLAWLTFKNAVDRIEATSPGATASMSFTQIVAFDSIAPVTDQEQDIQEQSSQQGIMAWGAINGILPPEGPYTEAQLAQARRAASLQQQQMMDAVSGLTASVPTQRSIALAELKARFGEGFPFEEKSIRSHRTTTDSYKLTPSITTDPVGSYSLLDLYLSKNAGQSVGWHSSNPRITEAVIREVSALTDPIVKHEAAFDLYKGNLSQAWSAVTRSLIANLPLEDRKNIEWGQLTVYQSGISERVNVIVKNGSHWGDRNFSPKVDDRSLIIKTERNGSTTYYEFDPQHNAIRRRDDWKDSFKEGLQGSEVRTTRYLSEYFTAPEIRRLSPSDDDVSRQLGRNDGVGQPNSFSSNRSVYLGQMLSDNIIKSYRWDDIKASTREITTFDEEKAQGEFMRNLILAPIPGGTALWNLAQGNYQGALADVIFDLVMYATTAGFGNVGGAAKGISKASKPLGQSLLRSVGQGARSGASRGTSIINSAYQRIRSRVKGDFTQSGVRMNQQQARLVDARTDLFEGTAKATESGAYFQTIARYDAGKRGWYAYNPTTNTSYGKPLAEFKPVTSTNLDTKWQNLTRKAENGPQSAAFRDGYLNGDPASIPGYFSGMTSSQVKKLTVSSKKLSPKQMGILARQHERLAVQHGLNGVNMFNDTVRSAGGSVTPMPQIFYLSQTQPLSKGQCAALSHLLVEATRNGKVNTLINNFYQAAATPKAASSRKFIQTLTDLQKKVETPTGFHGVSSSQVNSVPYTKIADDLGQSPGTKILMLGDDGHAMSAGVLVDGNKRSYFFFDPNYGLASFPSIDSFRNGLTNVFNNKNFARPYKTTGPANEVLEVKMSTNDGSFLLRDDIDKSAVINAFSAPLE</sequence>
<evidence type="ECO:0000259" key="5">
    <source>
        <dbReference type="Pfam" id="PF03543"/>
    </source>
</evidence>
<dbReference type="GO" id="GO:0006508">
    <property type="term" value="P:proteolysis"/>
    <property type="evidence" value="ECO:0007669"/>
    <property type="project" value="UniProtKB-KW"/>
</dbReference>
<dbReference type="KEGG" id="pfn:HZ99_02600"/>
<protein>
    <submittedName>
        <fullName evidence="6">Cytotoxin mcf</fullName>
    </submittedName>
</protein>
<evidence type="ECO:0000313" key="7">
    <source>
        <dbReference type="Proteomes" id="UP000255125"/>
    </source>
</evidence>
<evidence type="ECO:0000256" key="2">
    <source>
        <dbReference type="ARBA" id="ARBA00022801"/>
    </source>
</evidence>
<dbReference type="RefSeq" id="WP_038441131.1">
    <property type="nucleotide sequence ID" value="NZ_CP008896.1"/>
</dbReference>
<evidence type="ECO:0000256" key="1">
    <source>
        <dbReference type="ARBA" id="ARBA00022670"/>
    </source>
</evidence>
<dbReference type="InterPro" id="IPR006473">
    <property type="entry name" value="Peptidase_C58_Yopt"/>
</dbReference>
<organism evidence="6 7">
    <name type="scientific">Pseudomonas fluorescens</name>
    <dbReference type="NCBI Taxonomy" id="294"/>
    <lineage>
        <taxon>Bacteria</taxon>
        <taxon>Pseudomonadati</taxon>
        <taxon>Pseudomonadota</taxon>
        <taxon>Gammaproteobacteria</taxon>
        <taxon>Pseudomonadales</taxon>
        <taxon>Pseudomonadaceae</taxon>
        <taxon>Pseudomonas</taxon>
    </lineage>
</organism>
<proteinExistence type="predicted"/>
<reference evidence="6 7" key="1">
    <citation type="submission" date="2018-06" db="EMBL/GenBank/DDBJ databases">
        <authorList>
            <consortium name="Pathogen Informatics"/>
            <person name="Doyle S."/>
        </authorList>
    </citation>
    <scope>NUCLEOTIDE SEQUENCE [LARGE SCALE GENOMIC DNA]</scope>
    <source>
        <strain evidence="6 7">NCTC10392</strain>
    </source>
</reference>
<name>A0A379IDK0_PSEFL</name>
<evidence type="ECO:0000313" key="6">
    <source>
        <dbReference type="EMBL" id="SUD30915.1"/>
    </source>
</evidence>
<dbReference type="EMBL" id="UGUS01000002">
    <property type="protein sequence ID" value="SUD30915.1"/>
    <property type="molecule type" value="Genomic_DNA"/>
</dbReference>
<dbReference type="GO" id="GO:0004197">
    <property type="term" value="F:cysteine-type endopeptidase activity"/>
    <property type="evidence" value="ECO:0007669"/>
    <property type="project" value="InterPro"/>
</dbReference>
<evidence type="ECO:0000256" key="3">
    <source>
        <dbReference type="ARBA" id="ARBA00022807"/>
    </source>
</evidence>
<keyword evidence="1" id="KW-0645">Protease</keyword>
<dbReference type="Proteomes" id="UP000255125">
    <property type="component" value="Unassembled WGS sequence"/>
</dbReference>
<feature type="region of interest" description="Disordered" evidence="4">
    <location>
        <begin position="819"/>
        <end position="840"/>
    </location>
</feature>